<dbReference type="CDD" id="cd19500">
    <property type="entry name" value="RecA-like_Lon"/>
    <property type="match status" value="1"/>
</dbReference>
<dbReference type="InterPro" id="IPR027065">
    <property type="entry name" value="Lon_Prtase"/>
</dbReference>
<feature type="binding site" evidence="9 12">
    <location>
        <begin position="359"/>
        <end position="366"/>
    </location>
    <ligand>
        <name>ATP</name>
        <dbReference type="ChEBI" id="CHEBI:30616"/>
    </ligand>
</feature>
<dbReference type="Gene3D" id="2.30.130.40">
    <property type="entry name" value="LON domain-like"/>
    <property type="match status" value="1"/>
</dbReference>
<dbReference type="RefSeq" id="WP_027895125.1">
    <property type="nucleotide sequence ID" value="NZ_CAMDYL010000002.1"/>
</dbReference>
<keyword evidence="2 9" id="KW-0963">Cytoplasm</keyword>
<keyword evidence="3 9" id="KW-0645">Protease</keyword>
<evidence type="ECO:0000256" key="11">
    <source>
        <dbReference type="PIRSR" id="PIRSR001174-1"/>
    </source>
</evidence>
<dbReference type="Pfam" id="PF05362">
    <property type="entry name" value="Lon_C"/>
    <property type="match status" value="1"/>
</dbReference>
<evidence type="ECO:0000313" key="18">
    <source>
        <dbReference type="EMBL" id="NMK38816.1"/>
    </source>
</evidence>
<dbReference type="GO" id="GO:0004176">
    <property type="term" value="F:ATP-dependent peptidase activity"/>
    <property type="evidence" value="ECO:0007669"/>
    <property type="project" value="UniProtKB-UniRule"/>
</dbReference>
<dbReference type="SMART" id="SM00464">
    <property type="entry name" value="LON"/>
    <property type="match status" value="1"/>
</dbReference>
<dbReference type="PIRSF" id="PIRSF001174">
    <property type="entry name" value="Lon_proteas"/>
    <property type="match status" value="1"/>
</dbReference>
<dbReference type="OrthoDB" id="9803599at2"/>
<dbReference type="PROSITE" id="PS01046">
    <property type="entry name" value="LON_SER"/>
    <property type="match status" value="1"/>
</dbReference>
<feature type="domain" description="Lon proteolytic" evidence="15">
    <location>
        <begin position="595"/>
        <end position="776"/>
    </location>
</feature>
<dbReference type="InterPro" id="IPR027417">
    <property type="entry name" value="P-loop_NTPase"/>
</dbReference>
<dbReference type="InterPro" id="IPR008268">
    <property type="entry name" value="Peptidase_S16_AS"/>
</dbReference>
<dbReference type="Gene3D" id="1.10.8.60">
    <property type="match status" value="1"/>
</dbReference>
<comment type="subunit">
    <text evidence="9 10">Homohexamer. Organized in a ring with a central cavity.</text>
</comment>
<evidence type="ECO:0000259" key="15">
    <source>
        <dbReference type="PROSITE" id="PS51786"/>
    </source>
</evidence>
<evidence type="ECO:0000259" key="16">
    <source>
        <dbReference type="PROSITE" id="PS51787"/>
    </source>
</evidence>
<dbReference type="InterPro" id="IPR014721">
    <property type="entry name" value="Ribsml_uS5_D2-typ_fold_subgr"/>
</dbReference>
<evidence type="ECO:0000313" key="19">
    <source>
        <dbReference type="Proteomes" id="UP000238358"/>
    </source>
</evidence>
<dbReference type="PRINTS" id="PR00830">
    <property type="entry name" value="ENDOLAPTASE"/>
</dbReference>
<dbReference type="SUPFAM" id="SSF88697">
    <property type="entry name" value="PUA domain-like"/>
    <property type="match status" value="1"/>
</dbReference>
<evidence type="ECO:0000256" key="4">
    <source>
        <dbReference type="ARBA" id="ARBA00022741"/>
    </source>
</evidence>
<dbReference type="EC" id="3.4.21.53" evidence="9 10"/>
<evidence type="ECO:0000256" key="1">
    <source>
        <dbReference type="ARBA" id="ARBA00004496"/>
    </source>
</evidence>
<organism evidence="17 19">
    <name type="scientific">Megasphaera elsdenii</name>
    <dbReference type="NCBI Taxonomy" id="907"/>
    <lineage>
        <taxon>Bacteria</taxon>
        <taxon>Bacillati</taxon>
        <taxon>Bacillota</taxon>
        <taxon>Negativicutes</taxon>
        <taxon>Veillonellales</taxon>
        <taxon>Veillonellaceae</taxon>
        <taxon>Megasphaera</taxon>
    </lineage>
</organism>
<dbReference type="Gene3D" id="3.40.50.300">
    <property type="entry name" value="P-loop containing nucleotide triphosphate hydrolases"/>
    <property type="match status" value="1"/>
</dbReference>
<dbReference type="PANTHER" id="PTHR10046">
    <property type="entry name" value="ATP DEPENDENT LON PROTEASE FAMILY MEMBER"/>
    <property type="match status" value="1"/>
</dbReference>
<keyword evidence="6 9" id="KW-0720">Serine protease</keyword>
<dbReference type="InterPro" id="IPR008269">
    <property type="entry name" value="Lon_proteolytic"/>
</dbReference>
<comment type="catalytic activity">
    <reaction evidence="9 10 13">
        <text>Hydrolysis of proteins in presence of ATP.</text>
        <dbReference type="EC" id="3.4.21.53"/>
    </reaction>
</comment>
<evidence type="ECO:0000256" key="2">
    <source>
        <dbReference type="ARBA" id="ARBA00022490"/>
    </source>
</evidence>
<evidence type="ECO:0000256" key="12">
    <source>
        <dbReference type="PIRSR" id="PIRSR001174-2"/>
    </source>
</evidence>
<comment type="function">
    <text evidence="9">ATP-dependent serine protease that mediates the selective degradation of mutant and abnormal proteins as well as certain short-lived regulatory proteins. Required for cellular homeostasis and for survival from DNA damage and developmental changes induced by stress. Degrades polypeptides processively to yield small peptide fragments that are 5 to 10 amino acids long. Binds to DNA in a double-stranded, site-specific manner.</text>
</comment>
<dbReference type="InterPro" id="IPR004815">
    <property type="entry name" value="Lon_bac/euk-typ"/>
</dbReference>
<dbReference type="InterPro" id="IPR003593">
    <property type="entry name" value="AAA+_ATPase"/>
</dbReference>
<dbReference type="HAMAP" id="MF_01973">
    <property type="entry name" value="lon_bact"/>
    <property type="match status" value="1"/>
</dbReference>
<proteinExistence type="evidence at transcript level"/>
<dbReference type="SUPFAM" id="SSF54211">
    <property type="entry name" value="Ribosomal protein S5 domain 2-like"/>
    <property type="match status" value="1"/>
</dbReference>
<feature type="active site" evidence="9 11">
    <location>
        <position position="682"/>
    </location>
</feature>
<comment type="subcellular location">
    <subcellularLocation>
        <location evidence="1 9 10">Cytoplasm</location>
    </subcellularLocation>
</comment>
<evidence type="ECO:0000256" key="5">
    <source>
        <dbReference type="ARBA" id="ARBA00022801"/>
    </source>
</evidence>
<dbReference type="GO" id="GO:0016887">
    <property type="term" value="F:ATP hydrolysis activity"/>
    <property type="evidence" value="ECO:0007669"/>
    <property type="project" value="UniProtKB-UniRule"/>
</dbReference>
<keyword evidence="4 9" id="KW-0547">Nucleotide-binding</keyword>
<dbReference type="InterPro" id="IPR027543">
    <property type="entry name" value="Lon_bac"/>
</dbReference>
<dbReference type="InterPro" id="IPR020568">
    <property type="entry name" value="Ribosomal_Su5_D2-typ_SF"/>
</dbReference>
<name>A0A2S0M854_MEGEL</name>
<evidence type="ECO:0000256" key="3">
    <source>
        <dbReference type="ARBA" id="ARBA00022670"/>
    </source>
</evidence>
<dbReference type="InterPro" id="IPR046336">
    <property type="entry name" value="Lon_prtase_N_sf"/>
</dbReference>
<dbReference type="SUPFAM" id="SSF52540">
    <property type="entry name" value="P-loop containing nucleoside triphosphate hydrolases"/>
    <property type="match status" value="1"/>
</dbReference>
<dbReference type="Proteomes" id="UP000536773">
    <property type="component" value="Unassembled WGS sequence"/>
</dbReference>
<keyword evidence="8 9" id="KW-0346">Stress response</keyword>
<evidence type="ECO:0000256" key="7">
    <source>
        <dbReference type="ARBA" id="ARBA00022840"/>
    </source>
</evidence>
<dbReference type="GO" id="GO:0005737">
    <property type="term" value="C:cytoplasm"/>
    <property type="evidence" value="ECO:0007669"/>
    <property type="project" value="UniProtKB-SubCell"/>
</dbReference>
<dbReference type="Gene3D" id="1.20.58.1480">
    <property type="match status" value="1"/>
</dbReference>
<comment type="induction">
    <text evidence="9">By heat shock.</text>
</comment>
<protein>
    <recommendedName>
        <fullName evidence="9 10">Lon protease</fullName>
        <ecNumber evidence="9 10">3.4.21.53</ecNumber>
    </recommendedName>
    <alternativeName>
        <fullName evidence="9">ATP-dependent protease La</fullName>
    </alternativeName>
</protein>
<dbReference type="InterPro" id="IPR015947">
    <property type="entry name" value="PUA-like_sf"/>
</dbReference>
<accession>A0A2S0M854</accession>
<dbReference type="AlphaFoldDB" id="A0A2S0M854"/>
<evidence type="ECO:0000256" key="8">
    <source>
        <dbReference type="ARBA" id="ARBA00023016"/>
    </source>
</evidence>
<evidence type="ECO:0000256" key="9">
    <source>
        <dbReference type="HAMAP-Rule" id="MF_01973"/>
    </source>
</evidence>
<comment type="similarity">
    <text evidence="9 10 13 14">Belongs to the peptidase S16 family.</text>
</comment>
<evidence type="ECO:0000256" key="14">
    <source>
        <dbReference type="RuleBase" id="RU000591"/>
    </source>
</evidence>
<keyword evidence="5 9" id="KW-0378">Hydrolase</keyword>
<dbReference type="GO" id="GO:0043565">
    <property type="term" value="F:sequence-specific DNA binding"/>
    <property type="evidence" value="ECO:0007669"/>
    <property type="project" value="UniProtKB-UniRule"/>
</dbReference>
<dbReference type="Pfam" id="PF02190">
    <property type="entry name" value="LON_substr_bdg"/>
    <property type="match status" value="1"/>
</dbReference>
<dbReference type="InterPro" id="IPR054594">
    <property type="entry name" value="Lon_lid"/>
</dbReference>
<reference evidence="18 20" key="2">
    <citation type="submission" date="2020-04" db="EMBL/GenBank/DDBJ databases">
        <authorList>
            <person name="Hitch T.C.A."/>
            <person name="Wylensek D."/>
            <person name="Clavel T."/>
        </authorList>
    </citation>
    <scope>NUCLEOTIDE SEQUENCE [LARGE SCALE GENOMIC DNA]</scope>
    <source>
        <strain evidence="18 20">WCA-386-APC-2A</strain>
    </source>
</reference>
<dbReference type="Gene3D" id="1.20.5.5270">
    <property type="match status" value="1"/>
</dbReference>
<evidence type="ECO:0000313" key="17">
    <source>
        <dbReference type="EMBL" id="AVO27644.1"/>
    </source>
</evidence>
<evidence type="ECO:0000256" key="6">
    <source>
        <dbReference type="ARBA" id="ARBA00022825"/>
    </source>
</evidence>
<feature type="domain" description="Lon N-terminal" evidence="16">
    <location>
        <begin position="15"/>
        <end position="207"/>
    </location>
</feature>
<dbReference type="FunFam" id="3.40.50.300:FF:000382">
    <property type="entry name" value="Lon protease homolog 2, peroxisomal"/>
    <property type="match status" value="1"/>
</dbReference>
<dbReference type="EMBL" id="CP027569">
    <property type="protein sequence ID" value="AVO27644.1"/>
    <property type="molecule type" value="Genomic_DNA"/>
</dbReference>
<gene>
    <name evidence="9 17" type="primary">lon</name>
    <name evidence="17" type="ORF">C6Y28_08505</name>
    <name evidence="18" type="ORF">HG933_05410</name>
</gene>
<sequence>MNENVVLNEQDILALPFVPLRGIVVYPKLVSHIDIGRDKSLAAVDYAMEHDRQLLVATQVDENEDNPGFDDVYTIGCLVKIEQLLRMPGGLVRILVNGISRVRMQGFSQKADYLEGAAVKVAEISRNEVEEEALRRVVLKRLLDWLGNLRDGEEASENAKNIDEPGVLADFAASQLPLRIVIRQQLLETADVEARLRRIASLLDTEVDIANLESKLNMEVRGKMDQQQKEYYLREKIKAIHEELGDKVDKDTEVQELRDKIKKMKLDEDIEKALLKEVDRLDSMPPMMAESAIIRTYLDWAMALPWKKETKDRLDLNEAQKVLDEDHYGLKKVKDRIIEYLAVKQLTNSLKGPILCFVGPPGTGKTSIAKSIARAMNRKYVRVSLGGVRDEAEIRGHRRTYIGALPGRILAGMKQAGVKNPVFLLDEIDKMTSDMRGDPSSAMLEVLDPEQNNTFSDHFLELPFDLSKVFWITTANVLGDIPRPLMDRMEIIDFTSYTEEEKVQIAKRYLVPKQVKENGLRPSQAKFSDAVLRRIIEGYTRESGVRNLEKTIGTVCRRIGKSLLMNDEVPLSVSVKNLEKLLGPVKFLPETVHKDDEVGIVTGMAWTQVGGEVLETEAVAVKGKGRLLLTGQLGDVMKESAEAGVTYVRSRADVLGIDADFYANMDLHIHLPEGAIPKDGPSAGITMATAITSALTGKAVRHDVAMTGEITLRGTVLPVGGIKEKVIAAHRAGIKKILLPEENKRDMDEVPQSVKKDVKFVFVHHMDEVLAQALVKS</sequence>
<dbReference type="PROSITE" id="PS51786">
    <property type="entry name" value="LON_PROTEOLYTIC"/>
    <property type="match status" value="1"/>
</dbReference>
<evidence type="ECO:0000256" key="13">
    <source>
        <dbReference type="PROSITE-ProRule" id="PRU01122"/>
    </source>
</evidence>
<dbReference type="Pfam" id="PF22667">
    <property type="entry name" value="Lon_lid"/>
    <property type="match status" value="1"/>
</dbReference>
<evidence type="ECO:0000313" key="20">
    <source>
        <dbReference type="Proteomes" id="UP000536773"/>
    </source>
</evidence>
<dbReference type="Pfam" id="PF00004">
    <property type="entry name" value="AAA"/>
    <property type="match status" value="1"/>
</dbReference>
<feature type="active site" evidence="9 11">
    <location>
        <position position="725"/>
    </location>
</feature>
<dbReference type="GO" id="GO:0034605">
    <property type="term" value="P:cellular response to heat"/>
    <property type="evidence" value="ECO:0007669"/>
    <property type="project" value="UniProtKB-UniRule"/>
</dbReference>
<dbReference type="NCBIfam" id="TIGR00763">
    <property type="entry name" value="lon"/>
    <property type="match status" value="1"/>
</dbReference>
<dbReference type="PROSITE" id="PS51787">
    <property type="entry name" value="LON_N"/>
    <property type="match status" value="1"/>
</dbReference>
<keyword evidence="7 9" id="KW-0067">ATP-binding</keyword>
<dbReference type="Proteomes" id="UP000238358">
    <property type="component" value="Chromosome"/>
</dbReference>
<dbReference type="SMART" id="SM00382">
    <property type="entry name" value="AAA"/>
    <property type="match status" value="1"/>
</dbReference>
<dbReference type="GO" id="GO:0006515">
    <property type="term" value="P:protein quality control for misfolded or incompletely synthesized proteins"/>
    <property type="evidence" value="ECO:0007669"/>
    <property type="project" value="UniProtKB-UniRule"/>
</dbReference>
<dbReference type="EMBL" id="JABBJH010000005">
    <property type="protein sequence ID" value="NMK38816.1"/>
    <property type="molecule type" value="Genomic_DNA"/>
</dbReference>
<dbReference type="InterPro" id="IPR003111">
    <property type="entry name" value="Lon_prtase_N"/>
</dbReference>
<dbReference type="GO" id="GO:0004252">
    <property type="term" value="F:serine-type endopeptidase activity"/>
    <property type="evidence" value="ECO:0007669"/>
    <property type="project" value="UniProtKB-UniRule"/>
</dbReference>
<reference evidence="17 19" key="1">
    <citation type="journal article" date="2018" name="Genome Announc.">
        <title>Complete genomes of two Megasphaera elsdenii strains, NCIMB 702410 and ATCC 25940.</title>
        <authorList>
            <person name="Hatmaker E.A."/>
            <person name="O'Dell K."/>
            <person name="Riley L.A."/>
            <person name="Klingeman D.M."/>
            <person name="Guss A.M."/>
        </authorList>
    </citation>
    <scope>NUCLEOTIDE SEQUENCE [LARGE SCALE GENOMIC DNA]</scope>
    <source>
        <strain evidence="17 19">NCIMB702410</strain>
    </source>
</reference>
<dbReference type="Gene3D" id="3.30.230.10">
    <property type="match status" value="1"/>
</dbReference>
<dbReference type="GO" id="GO:0005524">
    <property type="term" value="F:ATP binding"/>
    <property type="evidence" value="ECO:0007669"/>
    <property type="project" value="UniProtKB-UniRule"/>
</dbReference>
<dbReference type="InterPro" id="IPR003959">
    <property type="entry name" value="ATPase_AAA_core"/>
</dbReference>
<evidence type="ECO:0000256" key="10">
    <source>
        <dbReference type="PIRNR" id="PIRNR001174"/>
    </source>
</evidence>